<evidence type="ECO:0000313" key="2">
    <source>
        <dbReference type="EMBL" id="KAE8710053.1"/>
    </source>
</evidence>
<evidence type="ECO:0000256" key="1">
    <source>
        <dbReference type="SAM" id="MobiDB-lite"/>
    </source>
</evidence>
<dbReference type="PANTHER" id="PTHR34280">
    <property type="entry name" value="OS01G0920100 PROTEIN"/>
    <property type="match status" value="1"/>
</dbReference>
<dbReference type="AlphaFoldDB" id="A0A6A3B1I6"/>
<dbReference type="InterPro" id="IPR038947">
    <property type="entry name" value="At3g27210-like"/>
</dbReference>
<name>A0A6A3B1I6_HIBSY</name>
<dbReference type="PANTHER" id="PTHR34280:SF2">
    <property type="entry name" value="OS01G0920100 PROTEIN"/>
    <property type="match status" value="1"/>
</dbReference>
<dbReference type="Proteomes" id="UP000436088">
    <property type="component" value="Unassembled WGS sequence"/>
</dbReference>
<accession>A0A6A3B1I6</accession>
<sequence>MCVDSTVAIVFDQLGSGNMEVHLCINELLVVKMNPFSIPEHTWIRIVMDFFGVNGDFTPSRGNTLVHHNSFSVEAPRNYKTTEDGSLGSVSETSPGKEKKKLVELFHDSINEDQDVNVLNTSINQDTGNRKPEVKPTIQDILPPKSADGTPHVSRANSRCSSQRTEDNLMFKEKPLSFTQNCLPSLVSCGSFSERKGKMSPAIDANYKP</sequence>
<reference evidence="2" key="1">
    <citation type="submission" date="2019-09" db="EMBL/GenBank/DDBJ databases">
        <title>Draft genome information of white flower Hibiscus syriacus.</title>
        <authorList>
            <person name="Kim Y.-M."/>
        </authorList>
    </citation>
    <scope>NUCLEOTIDE SEQUENCE [LARGE SCALE GENOMIC DNA]</scope>
    <source>
        <strain evidence="2">YM2019G1</strain>
    </source>
</reference>
<proteinExistence type="predicted"/>
<feature type="region of interest" description="Disordered" evidence="1">
    <location>
        <begin position="77"/>
        <end position="98"/>
    </location>
</feature>
<gene>
    <name evidence="2" type="ORF">F3Y22_tig00110328pilonHSYRG01177</name>
</gene>
<evidence type="ECO:0000313" key="3">
    <source>
        <dbReference type="Proteomes" id="UP000436088"/>
    </source>
</evidence>
<protein>
    <submittedName>
        <fullName evidence="2">Ribulose-5-phosphate-3-epimerase</fullName>
    </submittedName>
</protein>
<comment type="caution">
    <text evidence="2">The sequence shown here is derived from an EMBL/GenBank/DDBJ whole genome shotgun (WGS) entry which is preliminary data.</text>
</comment>
<keyword evidence="3" id="KW-1185">Reference proteome</keyword>
<organism evidence="2 3">
    <name type="scientific">Hibiscus syriacus</name>
    <name type="common">Rose of Sharon</name>
    <dbReference type="NCBI Taxonomy" id="106335"/>
    <lineage>
        <taxon>Eukaryota</taxon>
        <taxon>Viridiplantae</taxon>
        <taxon>Streptophyta</taxon>
        <taxon>Embryophyta</taxon>
        <taxon>Tracheophyta</taxon>
        <taxon>Spermatophyta</taxon>
        <taxon>Magnoliopsida</taxon>
        <taxon>eudicotyledons</taxon>
        <taxon>Gunneridae</taxon>
        <taxon>Pentapetalae</taxon>
        <taxon>rosids</taxon>
        <taxon>malvids</taxon>
        <taxon>Malvales</taxon>
        <taxon>Malvaceae</taxon>
        <taxon>Malvoideae</taxon>
        <taxon>Hibiscus</taxon>
    </lineage>
</organism>
<feature type="region of interest" description="Disordered" evidence="1">
    <location>
        <begin position="122"/>
        <end position="166"/>
    </location>
</feature>
<dbReference type="EMBL" id="VEPZ02000934">
    <property type="protein sequence ID" value="KAE8710053.1"/>
    <property type="molecule type" value="Genomic_DNA"/>
</dbReference>
<feature type="region of interest" description="Disordered" evidence="1">
    <location>
        <begin position="189"/>
        <end position="209"/>
    </location>
</feature>